<dbReference type="InterPro" id="IPR011234">
    <property type="entry name" value="Fumarylacetoacetase-like_C"/>
</dbReference>
<dbReference type="InterPro" id="IPR051121">
    <property type="entry name" value="FAH"/>
</dbReference>
<evidence type="ECO:0000313" key="5">
    <source>
        <dbReference type="Proteomes" id="UP001374803"/>
    </source>
</evidence>
<feature type="domain" description="Fumarylacetoacetase-like C-terminal" evidence="3">
    <location>
        <begin position="77"/>
        <end position="282"/>
    </location>
</feature>
<keyword evidence="2" id="KW-0479">Metal-binding</keyword>
<dbReference type="SUPFAM" id="SSF56529">
    <property type="entry name" value="FAH"/>
    <property type="match status" value="1"/>
</dbReference>
<dbReference type="GO" id="GO:0016787">
    <property type="term" value="F:hydrolase activity"/>
    <property type="evidence" value="ECO:0007669"/>
    <property type="project" value="UniProtKB-KW"/>
</dbReference>
<dbReference type="PANTHER" id="PTHR42796">
    <property type="entry name" value="FUMARYLACETOACETATE HYDROLASE DOMAIN-CONTAINING PROTEIN 2A-RELATED"/>
    <property type="match status" value="1"/>
</dbReference>
<comment type="similarity">
    <text evidence="1">Belongs to the FAH family.</text>
</comment>
<evidence type="ECO:0000256" key="2">
    <source>
        <dbReference type="ARBA" id="ARBA00022723"/>
    </source>
</evidence>
<dbReference type="RefSeq" id="WP_394833407.1">
    <property type="nucleotide sequence ID" value="NZ_CP089929.1"/>
</dbReference>
<dbReference type="PANTHER" id="PTHR42796:SF4">
    <property type="entry name" value="FUMARYLACETOACETATE HYDROLASE DOMAIN-CONTAINING PROTEIN 2A"/>
    <property type="match status" value="1"/>
</dbReference>
<evidence type="ECO:0000256" key="1">
    <source>
        <dbReference type="ARBA" id="ARBA00010211"/>
    </source>
</evidence>
<dbReference type="Pfam" id="PF01557">
    <property type="entry name" value="FAA_hydrolase"/>
    <property type="match status" value="1"/>
</dbReference>
<evidence type="ECO:0000313" key="4">
    <source>
        <dbReference type="EMBL" id="WXB03772.1"/>
    </source>
</evidence>
<dbReference type="Proteomes" id="UP001374803">
    <property type="component" value="Chromosome"/>
</dbReference>
<gene>
    <name evidence="4" type="ORF">LVJ94_43565</name>
</gene>
<proteinExistence type="inferred from homology"/>
<sequence>MRLARFKDERGEGLVILSQDGRARGLRVHDGGFPGDLATILARGDGALKTAAERLRSSPEIDLARCDYLPPIANPGKIICIGLNYADHSAESGYAVPDYPTFFGRFTSSLIGHGAPIVRPVVSEQLDFEGELAAIIGRGGRNISREDALSHVAGYSPFNDGSIRDYQHRTPQWTAGKNFDETGAFGPLFVSADELPPGCRGLRLTTRLNGNVVQQASIDDLIFDVATLVSLLSEVCTLQPGDVIVTGTPAGIGAARKPPLWMKPGDVCEVDIEGVGLLVNPIADQRALGGQPGTRS</sequence>
<organism evidence="4 5">
    <name type="scientific">Pendulispora rubella</name>
    <dbReference type="NCBI Taxonomy" id="2741070"/>
    <lineage>
        <taxon>Bacteria</taxon>
        <taxon>Pseudomonadati</taxon>
        <taxon>Myxococcota</taxon>
        <taxon>Myxococcia</taxon>
        <taxon>Myxococcales</taxon>
        <taxon>Sorangiineae</taxon>
        <taxon>Pendulisporaceae</taxon>
        <taxon>Pendulispora</taxon>
    </lineage>
</organism>
<accession>A0ABZ2KYM7</accession>
<evidence type="ECO:0000259" key="3">
    <source>
        <dbReference type="Pfam" id="PF01557"/>
    </source>
</evidence>
<keyword evidence="4" id="KW-0378">Hydrolase</keyword>
<dbReference type="EMBL" id="CP089983">
    <property type="protein sequence ID" value="WXB03772.1"/>
    <property type="molecule type" value="Genomic_DNA"/>
</dbReference>
<dbReference type="Gene3D" id="3.90.850.10">
    <property type="entry name" value="Fumarylacetoacetase-like, C-terminal domain"/>
    <property type="match status" value="1"/>
</dbReference>
<keyword evidence="5" id="KW-1185">Reference proteome</keyword>
<reference evidence="4" key="1">
    <citation type="submission" date="2021-12" db="EMBL/GenBank/DDBJ databases">
        <title>Discovery of the Pendulisporaceae a myxobacterial family with distinct sporulation behavior and unique specialized metabolism.</title>
        <authorList>
            <person name="Garcia R."/>
            <person name="Popoff A."/>
            <person name="Bader C.D."/>
            <person name="Loehr J."/>
            <person name="Walesch S."/>
            <person name="Walt C."/>
            <person name="Boldt J."/>
            <person name="Bunk B."/>
            <person name="Haeckl F.J.F.P.J."/>
            <person name="Gunesch A.P."/>
            <person name="Birkelbach J."/>
            <person name="Nuebel U."/>
            <person name="Pietschmann T."/>
            <person name="Bach T."/>
            <person name="Mueller R."/>
        </authorList>
    </citation>
    <scope>NUCLEOTIDE SEQUENCE</scope>
    <source>
        <strain evidence="4">MSr11367</strain>
    </source>
</reference>
<dbReference type="InterPro" id="IPR036663">
    <property type="entry name" value="Fumarylacetoacetase_C_sf"/>
</dbReference>
<protein>
    <submittedName>
        <fullName evidence="4">Fumarylacetoacetate hydrolase family protein</fullName>
    </submittedName>
</protein>
<name>A0ABZ2KYM7_9BACT</name>